<proteinExistence type="predicted"/>
<accession>A0A0E9W161</accession>
<protein>
    <submittedName>
        <fullName evidence="1">Uncharacterized protein</fullName>
    </submittedName>
</protein>
<reference evidence="1" key="1">
    <citation type="submission" date="2014-11" db="EMBL/GenBank/DDBJ databases">
        <authorList>
            <person name="Amaro Gonzalez C."/>
        </authorList>
    </citation>
    <scope>NUCLEOTIDE SEQUENCE</scope>
</reference>
<organism evidence="1">
    <name type="scientific">Anguilla anguilla</name>
    <name type="common">European freshwater eel</name>
    <name type="synonym">Muraena anguilla</name>
    <dbReference type="NCBI Taxonomy" id="7936"/>
    <lineage>
        <taxon>Eukaryota</taxon>
        <taxon>Metazoa</taxon>
        <taxon>Chordata</taxon>
        <taxon>Craniata</taxon>
        <taxon>Vertebrata</taxon>
        <taxon>Euteleostomi</taxon>
        <taxon>Actinopterygii</taxon>
        <taxon>Neopterygii</taxon>
        <taxon>Teleostei</taxon>
        <taxon>Anguilliformes</taxon>
        <taxon>Anguillidae</taxon>
        <taxon>Anguilla</taxon>
    </lineage>
</organism>
<name>A0A0E9W161_ANGAN</name>
<evidence type="ECO:0000313" key="1">
    <source>
        <dbReference type="EMBL" id="JAH84107.1"/>
    </source>
</evidence>
<sequence length="28" mass="2896">MLTSVCDLEITFAFGNSKALANIGLVPA</sequence>
<reference evidence="1" key="2">
    <citation type="journal article" date="2015" name="Fish Shellfish Immunol.">
        <title>Early steps in the European eel (Anguilla anguilla)-Vibrio vulnificus interaction in the gills: Role of the RtxA13 toxin.</title>
        <authorList>
            <person name="Callol A."/>
            <person name="Pajuelo D."/>
            <person name="Ebbesson L."/>
            <person name="Teles M."/>
            <person name="MacKenzie S."/>
            <person name="Amaro C."/>
        </authorList>
    </citation>
    <scope>NUCLEOTIDE SEQUENCE</scope>
</reference>
<dbReference type="AlphaFoldDB" id="A0A0E9W161"/>
<dbReference type="EMBL" id="GBXM01024470">
    <property type="protein sequence ID" value="JAH84107.1"/>
    <property type="molecule type" value="Transcribed_RNA"/>
</dbReference>